<gene>
    <name evidence="1" type="ORF">S7S_03995</name>
</gene>
<dbReference type="AlphaFoldDB" id="A0A0B4XJJ6"/>
<dbReference type="Proteomes" id="UP000006764">
    <property type="component" value="Chromosome"/>
</dbReference>
<dbReference type="RefSeq" id="WP_008738077.1">
    <property type="nucleotide sequence ID" value="NZ_CP004387.1"/>
</dbReference>
<reference evidence="1 2" key="1">
    <citation type="journal article" date="2012" name="J. Bacteriol.">
        <title>Genome sequence of an alkane-degrading bacterium, Alcanivorax pacificus type strain W11-5, isolated from deep sea sediment.</title>
        <authorList>
            <person name="Lai Q."/>
            <person name="Shao Z."/>
        </authorList>
    </citation>
    <scope>NUCLEOTIDE SEQUENCE [LARGE SCALE GENOMIC DNA]</scope>
    <source>
        <strain evidence="1 2">W11-5</strain>
    </source>
</reference>
<dbReference type="STRING" id="391936.S7S_03995"/>
<dbReference type="GO" id="GO:0008237">
    <property type="term" value="F:metallopeptidase activity"/>
    <property type="evidence" value="ECO:0007669"/>
    <property type="project" value="InterPro"/>
</dbReference>
<dbReference type="HOGENOM" id="CLU_063037_0_1_6"/>
<protein>
    <submittedName>
        <fullName evidence="1">Zn-dependent hydrolase</fullName>
    </submittedName>
</protein>
<dbReference type="Gene3D" id="1.10.472.150">
    <property type="entry name" value="Glucose-regulated metallo-peptidase M90, N-terminal domain"/>
    <property type="match status" value="1"/>
</dbReference>
<dbReference type="CDD" id="cd20169">
    <property type="entry name" value="Peptidase_M90_mtfA"/>
    <property type="match status" value="1"/>
</dbReference>
<dbReference type="EMBL" id="CP004387">
    <property type="protein sequence ID" value="AJD47221.1"/>
    <property type="molecule type" value="Genomic_DNA"/>
</dbReference>
<dbReference type="SUPFAM" id="SSF55486">
    <property type="entry name" value="Metalloproteases ('zincins'), catalytic domain"/>
    <property type="match status" value="1"/>
</dbReference>
<dbReference type="InterPro" id="IPR010384">
    <property type="entry name" value="MtfA_fam"/>
</dbReference>
<name>A0A0B4XJJ6_9GAMM</name>
<dbReference type="PANTHER" id="PTHR30164">
    <property type="entry name" value="MTFA PEPTIDASE"/>
    <property type="match status" value="1"/>
</dbReference>
<evidence type="ECO:0000313" key="1">
    <source>
        <dbReference type="EMBL" id="AJD47221.1"/>
    </source>
</evidence>
<keyword evidence="1" id="KW-0378">Hydrolase</keyword>
<dbReference type="InterPro" id="IPR042252">
    <property type="entry name" value="MtfA_N"/>
</dbReference>
<evidence type="ECO:0000313" key="2">
    <source>
        <dbReference type="Proteomes" id="UP000006764"/>
    </source>
</evidence>
<dbReference type="PANTHER" id="PTHR30164:SF2">
    <property type="entry name" value="PROTEIN MTFA"/>
    <property type="match status" value="1"/>
</dbReference>
<accession>A0A0B4XJJ6</accession>
<sequence length="259" mass="29245">MFNGFRRWREDRRLAALDVPADTWEAAIADWPVAARYQGEDRDRLRELALRFLLRKGFAPGAGFTITDAMRLKVATMAAVPVLNLGLDWYDGWYTVVLYEGAFIPSHHGPDEFGLVHEEPDVLSGEAWEQGPVVLSWEDVCAASAEEGYNVVLHEMAHKLDMRRDGANGAPPLHGLDGARWHDTFTAAWNDLTERERHGRPMPVDSYALENPGEFFAVVTECFFEAPARLQQAWPALYTELSRFYRQDPLAQQTALSPA</sequence>
<dbReference type="GO" id="GO:0004177">
    <property type="term" value="F:aminopeptidase activity"/>
    <property type="evidence" value="ECO:0007669"/>
    <property type="project" value="TreeGrafter"/>
</dbReference>
<dbReference type="Gene3D" id="3.40.390.10">
    <property type="entry name" value="Collagenase (Catalytic Domain)"/>
    <property type="match status" value="1"/>
</dbReference>
<proteinExistence type="predicted"/>
<dbReference type="OrthoDB" id="9786424at2"/>
<organism evidence="1 2">
    <name type="scientific">Isoalcanivorax pacificus W11-5</name>
    <dbReference type="NCBI Taxonomy" id="391936"/>
    <lineage>
        <taxon>Bacteria</taxon>
        <taxon>Pseudomonadati</taxon>
        <taxon>Pseudomonadota</taxon>
        <taxon>Gammaproteobacteria</taxon>
        <taxon>Oceanospirillales</taxon>
        <taxon>Alcanivoracaceae</taxon>
        <taxon>Isoalcanivorax</taxon>
    </lineage>
</organism>
<dbReference type="GO" id="GO:0005829">
    <property type="term" value="C:cytosol"/>
    <property type="evidence" value="ECO:0007669"/>
    <property type="project" value="TreeGrafter"/>
</dbReference>
<dbReference type="InterPro" id="IPR024079">
    <property type="entry name" value="MetalloPept_cat_dom_sf"/>
</dbReference>
<dbReference type="KEGG" id="apac:S7S_03995"/>
<dbReference type="Pfam" id="PF06167">
    <property type="entry name" value="Peptidase_M90"/>
    <property type="match status" value="1"/>
</dbReference>
<keyword evidence="2" id="KW-1185">Reference proteome</keyword>